<dbReference type="Gene3D" id="3.90.1530.10">
    <property type="entry name" value="Conserved hypothetical protein from pyrococcus furiosus pfu- 392566-001, ParB domain"/>
    <property type="match status" value="1"/>
</dbReference>
<evidence type="ECO:0000313" key="2">
    <source>
        <dbReference type="Proteomes" id="UP000593833"/>
    </source>
</evidence>
<sequence>MNGHHRAEAAAKAGIKYVPINVHSVTKEQADQLMREAAEARVRY</sequence>
<dbReference type="Proteomes" id="UP000593833">
    <property type="component" value="Chromosome"/>
</dbReference>
<dbReference type="EMBL" id="CP063233">
    <property type="protein sequence ID" value="QOU08116.1"/>
    <property type="molecule type" value="Genomic_DNA"/>
</dbReference>
<evidence type="ECO:0000313" key="1">
    <source>
        <dbReference type="EMBL" id="QOU08116.1"/>
    </source>
</evidence>
<organism evidence="1 2">
    <name type="scientific">Pseudomonas fluorescens</name>
    <dbReference type="NCBI Taxonomy" id="294"/>
    <lineage>
        <taxon>Bacteria</taxon>
        <taxon>Pseudomonadati</taxon>
        <taxon>Pseudomonadota</taxon>
        <taxon>Gammaproteobacteria</taxon>
        <taxon>Pseudomonadales</taxon>
        <taxon>Pseudomonadaceae</taxon>
        <taxon>Pseudomonas</taxon>
    </lineage>
</organism>
<accession>A0A7M2JG89</accession>
<protein>
    <submittedName>
        <fullName evidence="1">ParB N-terminal domain-containing protein</fullName>
    </submittedName>
</protein>
<dbReference type="AlphaFoldDB" id="A0A7M2JG89"/>
<proteinExistence type="predicted"/>
<reference evidence="1 2" key="1">
    <citation type="submission" date="2020-10" db="EMBL/GenBank/DDBJ databases">
        <title>Complete genome sequence of a novel Pseudomonas fluorescens strain isolated from the flower of kumarahou (Pomaderris kumeraho).</title>
        <authorList>
            <person name="Summers M.C."/>
            <person name="Nowak V."/>
            <person name="Fairhurst M.J."/>
            <person name="Owen J.G."/>
            <person name="Gerth M.L."/>
            <person name="Patrick W.M."/>
        </authorList>
    </citation>
    <scope>NUCLEOTIDE SEQUENCE [LARGE SCALE GENOMIC DNA]</scope>
    <source>
        <strain evidence="1 2">KF1</strain>
    </source>
</reference>
<gene>
    <name evidence="1" type="ORF">IM720_02020</name>
</gene>
<dbReference type="SUPFAM" id="SSF110849">
    <property type="entry name" value="ParB/Sulfiredoxin"/>
    <property type="match status" value="1"/>
</dbReference>
<dbReference type="RefSeq" id="WP_193690666.1">
    <property type="nucleotide sequence ID" value="NZ_CP063233.1"/>
</dbReference>
<name>A0A7M2JG89_PSEFL</name>
<dbReference type="InterPro" id="IPR036086">
    <property type="entry name" value="ParB/Sulfiredoxin_sf"/>
</dbReference>